<dbReference type="AlphaFoldDB" id="A0A3B0N018"/>
<reference evidence="15" key="1">
    <citation type="submission" date="2018-07" db="EMBL/GenBank/DDBJ databases">
        <authorList>
            <person name="Quirk P.G."/>
            <person name="Krulwich T.A."/>
        </authorList>
    </citation>
    <scope>NUCLEOTIDE SEQUENCE</scope>
    <source>
        <strain evidence="15">Anand</strain>
    </source>
</reference>
<protein>
    <submittedName>
        <fullName evidence="15">Male gamete fusion factor, putative</fullName>
    </submittedName>
</protein>
<keyword evidence="5" id="KW-0732">Signal</keyword>
<keyword evidence="8 12" id="KW-0472">Membrane</keyword>
<evidence type="ECO:0000256" key="4">
    <source>
        <dbReference type="ARBA" id="ARBA00022692"/>
    </source>
</evidence>
<dbReference type="GO" id="GO:0005886">
    <property type="term" value="C:plasma membrane"/>
    <property type="evidence" value="ECO:0007669"/>
    <property type="project" value="UniProtKB-SubCell"/>
</dbReference>
<keyword evidence="7" id="KW-0446">Lipid-binding</keyword>
<dbReference type="VEuPathDB" id="PiroplasmaDB:TA09120"/>
<feature type="domain" description="Generative cell specific-1/HAP2" evidence="13">
    <location>
        <begin position="157"/>
        <end position="676"/>
    </location>
</feature>
<dbReference type="EMBL" id="UIVS01000004">
    <property type="protein sequence ID" value="SVP95344.1"/>
    <property type="molecule type" value="Genomic_DNA"/>
</dbReference>
<evidence type="ECO:0000256" key="8">
    <source>
        <dbReference type="ARBA" id="ARBA00023136"/>
    </source>
</evidence>
<evidence type="ECO:0000256" key="5">
    <source>
        <dbReference type="ARBA" id="ARBA00022729"/>
    </source>
</evidence>
<evidence type="ECO:0000256" key="10">
    <source>
        <dbReference type="ARBA" id="ARBA00023279"/>
    </source>
</evidence>
<evidence type="ECO:0000256" key="7">
    <source>
        <dbReference type="ARBA" id="ARBA00023121"/>
    </source>
</evidence>
<name>A0A3B0N018_THEAN</name>
<evidence type="ECO:0000256" key="2">
    <source>
        <dbReference type="ARBA" id="ARBA00010929"/>
    </source>
</evidence>
<keyword evidence="4 12" id="KW-0812">Transmembrane</keyword>
<dbReference type="GO" id="GO:0008289">
    <property type="term" value="F:lipid binding"/>
    <property type="evidence" value="ECO:0007669"/>
    <property type="project" value="UniProtKB-KW"/>
</dbReference>
<evidence type="ECO:0000313" key="14">
    <source>
        <dbReference type="EMBL" id="SVP94546.1"/>
    </source>
</evidence>
<feature type="region of interest" description="Disordered" evidence="11">
    <location>
        <begin position="614"/>
        <end position="660"/>
    </location>
</feature>
<evidence type="ECO:0000313" key="15">
    <source>
        <dbReference type="EMBL" id="SVP95344.1"/>
    </source>
</evidence>
<sequence>MASIGVFRSLRASLVYITILYIILGPSSIFNFHNIFNNRFFFVDSAVTGNITQCVRNSERLFDEKSCVMRLHTNVDVSHGLREFHYIYRRKDDLSKGLYLVLKTSNTSTVPYYYTDHTENWTSSEISGELRTSCKRVKNSKCTKTADVPPGIDFLPSVCCICGVNVHKSTPRANFRCGGFGRRTVLSMSCLEAGAPWYKLYKTSYPPLVSRSVTVNIYKFDSSKGIMPDVSLEDEGKFDNYDFKKRQKKDPVLKTRDLRSTSRPQPLDETYSSKELVKKEDELHPNFRRIIIDDNVKEEKIDDLDVTISLLSSNTKDGSAPPLFENYVAIPSFPRTNETVKGSSLMDKCEDSTWSKKPECPKYMNPSLCNIWRCTLNMRTVKKSAVDPSGMTCDKIGLTMRRWANHEEVCSTRPGTCLKNQMKWYLEQEKDDVIKRDLSLPAIKEPNKTTLDDPNRIHTLTYIHSNDDVTRLKIDTFDATVTEIISDFPGFIVSAKIDGECEVSSSKKCNMELDVKNMGKFIGFNNILGVKKSDYTIRATCYDDPIRRNPVATISETVISIDANKNKTTSIPIKLTGSVSTQKGYCDIILLSGKKDTLDSVKIDIKVKVKEKPIGADPQHRAQNVVGERNPQHKITIQPTQQHDGKDSTTKKTDKKDDEPKCRCASWNIFCMLINFNLCISSYVSKVLFYVLIALGILLLLILLPVLIPLFVTVFKGIAVLVKMPFEAIEQKRRNKRMLDNTNMTLDDF</sequence>
<dbReference type="InterPro" id="IPR018928">
    <property type="entry name" value="HAP2/GCS1_dom"/>
</dbReference>
<gene>
    <name evidence="14" type="ORF">TAT_000350500</name>
    <name evidence="15" type="ORF">TAV_000350400</name>
</gene>
<dbReference type="Pfam" id="PF10699">
    <property type="entry name" value="HAP2-GCS1"/>
    <property type="match status" value="1"/>
</dbReference>
<feature type="transmembrane region" description="Helical" evidence="12">
    <location>
        <begin position="687"/>
        <end position="715"/>
    </location>
</feature>
<evidence type="ECO:0000259" key="13">
    <source>
        <dbReference type="Pfam" id="PF10699"/>
    </source>
</evidence>
<evidence type="ECO:0000256" key="1">
    <source>
        <dbReference type="ARBA" id="ARBA00004251"/>
    </source>
</evidence>
<accession>A0A3B0N018</accession>
<proteinExistence type="inferred from homology"/>
<dbReference type="PANTHER" id="PTHR31764:SF0">
    <property type="entry name" value="GENERATIVE CELL SPECIFIC-1_HAP2 DOMAIN-CONTAINING PROTEIN"/>
    <property type="match status" value="1"/>
</dbReference>
<dbReference type="PANTHER" id="PTHR31764">
    <property type="entry name" value="PROTEIN HAPLESS 2"/>
    <property type="match status" value="1"/>
</dbReference>
<feature type="transmembrane region" description="Helical" evidence="12">
    <location>
        <begin position="12"/>
        <end position="32"/>
    </location>
</feature>
<comment type="similarity">
    <text evidence="2">Belongs to the HAP2/GCS1 family.</text>
</comment>
<keyword evidence="10" id="KW-0278">Fertilization</keyword>
<feature type="compositionally biased region" description="Basic and acidic residues" evidence="11">
    <location>
        <begin position="643"/>
        <end position="660"/>
    </location>
</feature>
<keyword evidence="9" id="KW-1015">Disulfide bond</keyword>
<dbReference type="GO" id="GO:0007338">
    <property type="term" value="P:single fertilization"/>
    <property type="evidence" value="ECO:0007669"/>
    <property type="project" value="UniProtKB-KW"/>
</dbReference>
<evidence type="ECO:0000256" key="11">
    <source>
        <dbReference type="SAM" id="MobiDB-lite"/>
    </source>
</evidence>
<dbReference type="VEuPathDB" id="PiroplasmaDB:TA09115"/>
<keyword evidence="3" id="KW-1003">Cell membrane</keyword>
<dbReference type="InterPro" id="IPR040326">
    <property type="entry name" value="HAP2/GCS1"/>
</dbReference>
<evidence type="ECO:0000256" key="3">
    <source>
        <dbReference type="ARBA" id="ARBA00022475"/>
    </source>
</evidence>
<organism evidence="15">
    <name type="scientific">Theileria annulata</name>
    <dbReference type="NCBI Taxonomy" id="5874"/>
    <lineage>
        <taxon>Eukaryota</taxon>
        <taxon>Sar</taxon>
        <taxon>Alveolata</taxon>
        <taxon>Apicomplexa</taxon>
        <taxon>Aconoidasida</taxon>
        <taxon>Piroplasmida</taxon>
        <taxon>Theileriidae</taxon>
        <taxon>Theileria</taxon>
    </lineage>
</organism>
<evidence type="ECO:0000256" key="9">
    <source>
        <dbReference type="ARBA" id="ARBA00023157"/>
    </source>
</evidence>
<feature type="compositionally biased region" description="Polar residues" evidence="11">
    <location>
        <begin position="633"/>
        <end position="642"/>
    </location>
</feature>
<evidence type="ECO:0000256" key="6">
    <source>
        <dbReference type="ARBA" id="ARBA00022989"/>
    </source>
</evidence>
<evidence type="ECO:0000256" key="12">
    <source>
        <dbReference type="SAM" id="Phobius"/>
    </source>
</evidence>
<dbReference type="EMBL" id="UIVT01000004">
    <property type="protein sequence ID" value="SVP94546.1"/>
    <property type="molecule type" value="Genomic_DNA"/>
</dbReference>
<comment type="subcellular location">
    <subcellularLocation>
        <location evidence="1">Cell membrane</location>
        <topology evidence="1">Single-pass type I membrane protein</topology>
    </subcellularLocation>
</comment>
<keyword evidence="6 12" id="KW-1133">Transmembrane helix</keyword>